<evidence type="ECO:0000256" key="5">
    <source>
        <dbReference type="ARBA" id="ARBA00022729"/>
    </source>
</evidence>
<evidence type="ECO:0000256" key="9">
    <source>
        <dbReference type="SAM" id="MobiDB-lite"/>
    </source>
</evidence>
<sequence>MRCTLLLLFITTPIIEQCFGAVTTGNNTEVAHKLCTLFAAARVKWETPKTPDAGQTAYKEMQMLNISLSKPDTKAVFKHVAPHTEFQDYPPDAVKNNEEWKKMYKYWKEAAQPLEIQGKDTNTKTAQLTTELNDYQKKKLLEWLGPVLAEATVIRHKLAEAQTTLEGKNIKDIPSTLNTALVGRPTDDATTLTDTDIWKTNLAGNLNTKCEAAGPTPEEKSLVAVVLCLCSHAGGEGLGKACFIGHTHPTQWTPASGSDGTEWTKYKKLCHGLQVVRLTAGSLSTALASLLSTIEIHSGNAYLGTVDSSGNGNCDGQRTNGICIKFTGAATATANTNNQQPVHSQTNRSDRQLGEAEAAERDARFLSDKLEGKIAAT</sequence>
<dbReference type="VEuPathDB" id="TriTrypDB:Tb427_000380300"/>
<feature type="compositionally biased region" description="Basic and acidic residues" evidence="9">
    <location>
        <begin position="348"/>
        <end position="362"/>
    </location>
</feature>
<evidence type="ECO:0000256" key="8">
    <source>
        <dbReference type="ARBA" id="ARBA00023288"/>
    </source>
</evidence>
<keyword evidence="5 10" id="KW-0732">Signal</keyword>
<keyword evidence="8" id="KW-0449">Lipoprotein</keyword>
<dbReference type="GO" id="GO:0005886">
    <property type="term" value="C:plasma membrane"/>
    <property type="evidence" value="ECO:0007669"/>
    <property type="project" value="UniProtKB-SubCell"/>
</dbReference>
<evidence type="ECO:0000259" key="11">
    <source>
        <dbReference type="Pfam" id="PF13206"/>
    </source>
</evidence>
<feature type="non-terminal residue" evidence="12">
    <location>
        <position position="1"/>
    </location>
</feature>
<keyword evidence="3" id="KW-1003">Cell membrane</keyword>
<feature type="signal peptide" evidence="10">
    <location>
        <begin position="1"/>
        <end position="20"/>
    </location>
</feature>
<evidence type="ECO:0000256" key="6">
    <source>
        <dbReference type="ARBA" id="ARBA00023136"/>
    </source>
</evidence>
<dbReference type="AlphaFoldDB" id="M4SX21"/>
<dbReference type="GO" id="GO:0098552">
    <property type="term" value="C:side of membrane"/>
    <property type="evidence" value="ECO:0007669"/>
    <property type="project" value="UniProtKB-KW"/>
</dbReference>
<keyword evidence="4" id="KW-0336">GPI-anchor</keyword>
<dbReference type="EMBL" id="KC611816">
    <property type="protein sequence ID" value="AGH59247.1"/>
    <property type="molecule type" value="Genomic_DNA"/>
</dbReference>
<comment type="subcellular location">
    <subcellularLocation>
        <location evidence="2">Cell membrane</location>
        <topology evidence="2">Lipid-anchor</topology>
        <topology evidence="2">GPI-anchor</topology>
    </subcellularLocation>
</comment>
<protein>
    <submittedName>
        <fullName evidence="12">Variant surface glycoprotein 3204</fullName>
    </submittedName>
</protein>
<name>M4SX21_9TRYP</name>
<comment type="function">
    <text evidence="1">VSG forms a coat on the surface of the parasite. The trypanosome evades the immune response of the host by expressing a series of antigenically distinct VSGs from an estimated 1000 VSG genes.</text>
</comment>
<evidence type="ECO:0000256" key="1">
    <source>
        <dbReference type="ARBA" id="ARBA00002523"/>
    </source>
</evidence>
<evidence type="ECO:0000256" key="2">
    <source>
        <dbReference type="ARBA" id="ARBA00004609"/>
    </source>
</evidence>
<dbReference type="InterPro" id="IPR025932">
    <property type="entry name" value="Trypano_VSG_B_N_dom"/>
</dbReference>
<evidence type="ECO:0000256" key="7">
    <source>
        <dbReference type="ARBA" id="ARBA00023180"/>
    </source>
</evidence>
<evidence type="ECO:0000256" key="4">
    <source>
        <dbReference type="ARBA" id="ARBA00022622"/>
    </source>
</evidence>
<evidence type="ECO:0000256" key="3">
    <source>
        <dbReference type="ARBA" id="ARBA00022475"/>
    </source>
</evidence>
<organism evidence="12">
    <name type="scientific">Trypanosoma brucei</name>
    <dbReference type="NCBI Taxonomy" id="5691"/>
    <lineage>
        <taxon>Eukaryota</taxon>
        <taxon>Discoba</taxon>
        <taxon>Euglenozoa</taxon>
        <taxon>Kinetoplastea</taxon>
        <taxon>Metakinetoplastina</taxon>
        <taxon>Trypanosomatida</taxon>
        <taxon>Trypanosomatidae</taxon>
        <taxon>Trypanosoma</taxon>
    </lineage>
</organism>
<feature type="domain" description="Trypanosome variant surface glycoprotein B-type N-terminal" evidence="11">
    <location>
        <begin position="18"/>
        <end position="371"/>
    </location>
</feature>
<keyword evidence="7" id="KW-0325">Glycoprotein</keyword>
<keyword evidence="6" id="KW-0472">Membrane</keyword>
<proteinExistence type="predicted"/>
<reference evidence="12" key="1">
    <citation type="submission" date="2013-02" db="EMBL/GenBank/DDBJ databases">
        <authorList>
            <person name="Cross G.A.M."/>
            <person name="Kim H.-S."/>
            <person name="Wickstead B."/>
        </authorList>
    </citation>
    <scope>NUCLEOTIDE SEQUENCE</scope>
    <source>
        <strain evidence="12">Lister 427</strain>
    </source>
</reference>
<evidence type="ECO:0000256" key="10">
    <source>
        <dbReference type="SAM" id="SignalP"/>
    </source>
</evidence>
<evidence type="ECO:0000313" key="12">
    <source>
        <dbReference type="EMBL" id="AGH59247.1"/>
    </source>
</evidence>
<dbReference type="Pfam" id="PF13206">
    <property type="entry name" value="VSG_B"/>
    <property type="match status" value="1"/>
</dbReference>
<feature type="chain" id="PRO_5004058509" evidence="10">
    <location>
        <begin position="21"/>
        <end position="377"/>
    </location>
</feature>
<feature type="region of interest" description="Disordered" evidence="9">
    <location>
        <begin position="335"/>
        <end position="362"/>
    </location>
</feature>
<accession>M4SX21</accession>
<reference evidence="12" key="2">
    <citation type="journal article" date="2014" name="Mol. Biochem. Parasitol.">
        <title>Capturing the variant surface glycoprotein repertoire (the VSGnome) of Trypanosoma brucei Lister 427.</title>
        <authorList>
            <person name="Cross G.A."/>
            <person name="Kim H.S."/>
            <person name="Wickstead B."/>
        </authorList>
    </citation>
    <scope>NUCLEOTIDE SEQUENCE</scope>
    <source>
        <strain evidence="12">Lister 427</strain>
    </source>
</reference>
<dbReference type="VEuPathDB" id="TriTrypDB:Tb08.27P2.290"/>